<keyword evidence="3" id="KW-1185">Reference proteome</keyword>
<comment type="caution">
    <text evidence="2">The sequence shown here is derived from an EMBL/GenBank/DDBJ whole genome shotgun (WGS) entry which is preliminary data.</text>
</comment>
<keyword evidence="2" id="KW-0132">Cell division</keyword>
<sequence length="50" mass="5194">MQQSKPPNMPSRTGSRTAKGTIILIGFCAAVAILGIFVGVIVIYGGMQSL</sequence>
<organism evidence="2 3">
    <name type="scientific">Rhizobium rhizoryzae</name>
    <dbReference type="NCBI Taxonomy" id="451876"/>
    <lineage>
        <taxon>Bacteria</taxon>
        <taxon>Pseudomonadati</taxon>
        <taxon>Pseudomonadota</taxon>
        <taxon>Alphaproteobacteria</taxon>
        <taxon>Hyphomicrobiales</taxon>
        <taxon>Rhizobiaceae</taxon>
        <taxon>Rhizobium/Agrobacterium group</taxon>
        <taxon>Rhizobium</taxon>
    </lineage>
</organism>
<evidence type="ECO:0000256" key="1">
    <source>
        <dbReference type="SAM" id="Phobius"/>
    </source>
</evidence>
<evidence type="ECO:0000313" key="3">
    <source>
        <dbReference type="Proteomes" id="UP000519897"/>
    </source>
</evidence>
<keyword evidence="2" id="KW-0131">Cell cycle</keyword>
<gene>
    <name evidence="2" type="ORF">GGQ72_003017</name>
</gene>
<keyword evidence="1" id="KW-0812">Transmembrane</keyword>
<keyword evidence="1" id="KW-0472">Membrane</keyword>
<keyword evidence="1" id="KW-1133">Transmembrane helix</keyword>
<proteinExistence type="predicted"/>
<reference evidence="2 3" key="1">
    <citation type="submission" date="2020-08" db="EMBL/GenBank/DDBJ databases">
        <title>Genomic Encyclopedia of Type Strains, Phase IV (KMG-IV): sequencing the most valuable type-strain genomes for metagenomic binning, comparative biology and taxonomic classification.</title>
        <authorList>
            <person name="Goeker M."/>
        </authorList>
    </citation>
    <scope>NUCLEOTIDE SEQUENCE [LARGE SCALE GENOMIC DNA]</scope>
    <source>
        <strain evidence="2 3">DSM 29514</strain>
    </source>
</reference>
<dbReference type="AlphaFoldDB" id="A0A7W6PQR5"/>
<accession>A0A7W6PQR5</accession>
<dbReference type="Proteomes" id="UP000519897">
    <property type="component" value="Unassembled WGS sequence"/>
</dbReference>
<dbReference type="EMBL" id="JACIEC010000003">
    <property type="protein sequence ID" value="MBB4144460.1"/>
    <property type="molecule type" value="Genomic_DNA"/>
</dbReference>
<feature type="transmembrane region" description="Helical" evidence="1">
    <location>
        <begin position="21"/>
        <end position="44"/>
    </location>
</feature>
<dbReference type="GO" id="GO:0051301">
    <property type="term" value="P:cell division"/>
    <property type="evidence" value="ECO:0007669"/>
    <property type="project" value="UniProtKB-KW"/>
</dbReference>
<evidence type="ECO:0000313" key="2">
    <source>
        <dbReference type="EMBL" id="MBB4144460.1"/>
    </source>
</evidence>
<protein>
    <submittedName>
        <fullName evidence="2">Cell division septal protein FtsQ</fullName>
    </submittedName>
</protein>
<name>A0A7W6PQR5_9HYPH</name>